<protein>
    <submittedName>
        <fullName evidence="4">DUF5606 domain-containing protein</fullName>
    </submittedName>
</protein>
<reference evidence="6" key="2">
    <citation type="journal article" date="2019" name="Int. J. Syst. Evol. Microbiol.">
        <title>The Global Catalogue of Microorganisms (GCM) 10K type strain sequencing project: providing services to taxonomists for standard genome sequencing and annotation.</title>
        <authorList>
            <consortium name="The Broad Institute Genomics Platform"/>
            <consortium name="The Broad Institute Genome Sequencing Center for Infectious Disease"/>
            <person name="Wu L."/>
            <person name="Ma J."/>
        </authorList>
    </citation>
    <scope>NUCLEOTIDE SEQUENCE [LARGE SCALE GENOMIC DNA]</scope>
    <source>
        <strain evidence="6">CECT 7184</strain>
    </source>
</reference>
<name>A0ABT8CTQ3_9FLAO</name>
<dbReference type="EMBL" id="JAUFQU010000001">
    <property type="protein sequence ID" value="MDN3707625.1"/>
    <property type="molecule type" value="Genomic_DNA"/>
</dbReference>
<evidence type="ECO:0000313" key="4">
    <source>
        <dbReference type="EMBL" id="MDN3707625.1"/>
    </source>
</evidence>
<dbReference type="Gene3D" id="1.10.10.1650">
    <property type="match status" value="1"/>
</dbReference>
<sequence>MSVEKVLSISGKPGLYELKIQTRSGFIAESLVDGKKLTVGLKSNVSLLSEISIYTQTGEIKLFEVFANIAKKENKGEAISHKSDNSTLENYFAEIVPDYDTERVYASDIKKVLNWYNILHKAGFIEQFNAVVEEPVAEEKPKAKKTAEPKAEGEEKPKAKKAAPKTKAEGEEKPKAKKAKKEE</sequence>
<organism evidence="4 6">
    <name type="scientific">Paenimyroides ceti</name>
    <dbReference type="NCBI Taxonomy" id="395087"/>
    <lineage>
        <taxon>Bacteria</taxon>
        <taxon>Pseudomonadati</taxon>
        <taxon>Bacteroidota</taxon>
        <taxon>Flavobacteriia</taxon>
        <taxon>Flavobacteriales</taxon>
        <taxon>Flavobacteriaceae</taxon>
        <taxon>Paenimyroides</taxon>
    </lineage>
</organism>
<dbReference type="InterPro" id="IPR049280">
    <property type="entry name" value="DUF6852"/>
</dbReference>
<comment type="caution">
    <text evidence="4">The sequence shown here is derived from an EMBL/GenBank/DDBJ whole genome shotgun (WGS) entry which is preliminary data.</text>
</comment>
<gene>
    <name evidence="4" type="ORF">QW060_10865</name>
    <name evidence="5" type="ORF">QW060_22545</name>
</gene>
<evidence type="ECO:0000259" key="3">
    <source>
        <dbReference type="Pfam" id="PF21186"/>
    </source>
</evidence>
<dbReference type="InterPro" id="IPR049281">
    <property type="entry name" value="BVU_3817-like_C_sf"/>
</dbReference>
<feature type="region of interest" description="Disordered" evidence="1">
    <location>
        <begin position="136"/>
        <end position="183"/>
    </location>
</feature>
<dbReference type="Proteomes" id="UP001242368">
    <property type="component" value="Unassembled WGS sequence"/>
</dbReference>
<dbReference type="EMBL" id="JAUFQU010000054">
    <property type="protein sequence ID" value="MDN3709729.1"/>
    <property type="molecule type" value="Genomic_DNA"/>
</dbReference>
<dbReference type="InterPro" id="IPR041218">
    <property type="entry name" value="DUF5606"/>
</dbReference>
<proteinExistence type="predicted"/>
<reference evidence="4" key="1">
    <citation type="journal article" date="2014" name="Int. J. Syst. Evol. Microbiol.">
        <title>Complete genome of a new Firmicutes species belonging to the dominant human colonic microbiota ('Ruminococcus bicirculans') reveals two chromosomes and a selective capacity to utilize plant glucans.</title>
        <authorList>
            <consortium name="NISC Comparative Sequencing Program"/>
            <person name="Wegmann U."/>
            <person name="Louis P."/>
            <person name="Goesmann A."/>
            <person name="Henrissat B."/>
            <person name="Duncan S.H."/>
            <person name="Flint H.J."/>
        </authorList>
    </citation>
    <scope>NUCLEOTIDE SEQUENCE</scope>
    <source>
        <strain evidence="4">CECT 7184</strain>
    </source>
</reference>
<dbReference type="InterPro" id="IPR049282">
    <property type="entry name" value="BVU_3817_N_sf"/>
</dbReference>
<dbReference type="Gene3D" id="2.30.30.730">
    <property type="match status" value="1"/>
</dbReference>
<dbReference type="Pfam" id="PF21186">
    <property type="entry name" value="DUF6852"/>
    <property type="match status" value="1"/>
</dbReference>
<feature type="compositionally biased region" description="Basic and acidic residues" evidence="1">
    <location>
        <begin position="137"/>
        <end position="157"/>
    </location>
</feature>
<accession>A0ABT8CTQ3</accession>
<evidence type="ECO:0000313" key="5">
    <source>
        <dbReference type="EMBL" id="MDN3709729.1"/>
    </source>
</evidence>
<evidence type="ECO:0000256" key="1">
    <source>
        <dbReference type="SAM" id="MobiDB-lite"/>
    </source>
</evidence>
<dbReference type="RefSeq" id="WP_290363595.1">
    <property type="nucleotide sequence ID" value="NZ_JAUFQU010000001.1"/>
</dbReference>
<evidence type="ECO:0000259" key="2">
    <source>
        <dbReference type="Pfam" id="PF18347"/>
    </source>
</evidence>
<reference evidence="4" key="3">
    <citation type="submission" date="2023-06" db="EMBL/GenBank/DDBJ databases">
        <authorList>
            <person name="Lucena T."/>
            <person name="Sun Q."/>
        </authorList>
    </citation>
    <scope>NUCLEOTIDE SEQUENCE</scope>
    <source>
        <strain evidence="4">CECT 7184</strain>
    </source>
</reference>
<feature type="domain" description="DUF6852" evidence="3">
    <location>
        <begin position="51"/>
        <end position="119"/>
    </location>
</feature>
<feature type="compositionally biased region" description="Basic and acidic residues" evidence="1">
    <location>
        <begin position="166"/>
        <end position="183"/>
    </location>
</feature>
<feature type="domain" description="DUF5606" evidence="2">
    <location>
        <begin position="4"/>
        <end position="48"/>
    </location>
</feature>
<keyword evidence="6" id="KW-1185">Reference proteome</keyword>
<dbReference type="Pfam" id="PF18347">
    <property type="entry name" value="DUF5606"/>
    <property type="match status" value="1"/>
</dbReference>
<evidence type="ECO:0000313" key="6">
    <source>
        <dbReference type="Proteomes" id="UP001242368"/>
    </source>
</evidence>